<evidence type="ECO:0000256" key="4">
    <source>
        <dbReference type="ARBA" id="ARBA00023004"/>
    </source>
</evidence>
<evidence type="ECO:0000256" key="1">
    <source>
        <dbReference type="ARBA" id="ARBA00006787"/>
    </source>
</evidence>
<proteinExistence type="inferred from homology"/>
<dbReference type="EC" id="1.13.11.-" evidence="5"/>
<keyword evidence="5" id="KW-0223">Dioxygenase</keyword>
<comment type="cofactor">
    <cofactor evidence="5">
        <name>Fe(2+)</name>
        <dbReference type="ChEBI" id="CHEBI:29033"/>
    </cofactor>
    <text evidence="5">Binds 1 Fe(2+) ion per subunit.</text>
</comment>
<protein>
    <recommendedName>
        <fullName evidence="5">Dioxygenase</fullName>
        <ecNumber evidence="5">1.13.11.-</ecNumber>
    </recommendedName>
</protein>
<keyword evidence="2 5" id="KW-0479">Metal-binding</keyword>
<dbReference type="Pfam" id="PF03055">
    <property type="entry name" value="RPE65"/>
    <property type="match status" value="2"/>
</dbReference>
<name>A0ABP8TZR1_9ACTN</name>
<dbReference type="PANTHER" id="PTHR10543:SF89">
    <property type="entry name" value="CAROTENOID 9,10(9',10')-CLEAVAGE DIOXYGENASE 1"/>
    <property type="match status" value="1"/>
</dbReference>
<dbReference type="Proteomes" id="UP001501442">
    <property type="component" value="Unassembled WGS sequence"/>
</dbReference>
<evidence type="ECO:0000256" key="5">
    <source>
        <dbReference type="RuleBase" id="RU364048"/>
    </source>
</evidence>
<gene>
    <name evidence="6" type="ORF">GCM10023196_002710</name>
</gene>
<keyword evidence="4 5" id="KW-0408">Iron</keyword>
<sequence>MAHPDLRVPREIDCSTLAVKGRLPADLDGTLFRISPDGCGDRPGTGQPYVGALRIRQGRAEWYLTRRVRTDAVCRQTGELPSPGPRRCSSDNTAEAVIRHGRQILALGDGVLPYELTPDLRTKARCDFDDTLPSGFSSRPIHDPLTGELFAAVAVPRRRALRYVAVDIRGRVRKYEPVPVSDDPTRYAFALTERYALFLGPDEIGVLPREGGREDVMWVGAVPGCPWTRRARSGPADRPVNAFELRDGAIVVDLVRDDGHRTPSLRRRRVDPERGVIRDELVDARAQDLPTVDPRYQGSYYRHAVTRLLTGDGRSGTALIRHDLTEGTSRLHHAEPGRYLGAPVFVPDSPSAGEGDGWVLVFAHNTALGHDEAVVIDTTDFAGPPVAVIELPTVGPRESSACWLVENPW</sequence>
<comment type="caution">
    <text evidence="6">The sequence shown here is derived from an EMBL/GenBank/DDBJ whole genome shotgun (WGS) entry which is preliminary data.</text>
</comment>
<evidence type="ECO:0000313" key="6">
    <source>
        <dbReference type="EMBL" id="GAA4620094.1"/>
    </source>
</evidence>
<keyword evidence="3 5" id="KW-0560">Oxidoreductase</keyword>
<comment type="similarity">
    <text evidence="1 5">Belongs to the carotenoid oxygenase family.</text>
</comment>
<dbReference type="EMBL" id="BAABHK010000001">
    <property type="protein sequence ID" value="GAA4620094.1"/>
    <property type="molecule type" value="Genomic_DNA"/>
</dbReference>
<dbReference type="InterPro" id="IPR004294">
    <property type="entry name" value="Carotenoid_Oase"/>
</dbReference>
<reference evidence="7" key="1">
    <citation type="journal article" date="2019" name="Int. J. Syst. Evol. Microbiol.">
        <title>The Global Catalogue of Microorganisms (GCM) 10K type strain sequencing project: providing services to taxonomists for standard genome sequencing and annotation.</title>
        <authorList>
            <consortium name="The Broad Institute Genomics Platform"/>
            <consortium name="The Broad Institute Genome Sequencing Center for Infectious Disease"/>
            <person name="Wu L."/>
            <person name="Ma J."/>
        </authorList>
    </citation>
    <scope>NUCLEOTIDE SEQUENCE [LARGE SCALE GENOMIC DNA]</scope>
    <source>
        <strain evidence="7">JCM 17939</strain>
    </source>
</reference>
<dbReference type="PANTHER" id="PTHR10543">
    <property type="entry name" value="BETA-CAROTENE DIOXYGENASE"/>
    <property type="match status" value="1"/>
</dbReference>
<keyword evidence="7" id="KW-1185">Reference proteome</keyword>
<evidence type="ECO:0000313" key="7">
    <source>
        <dbReference type="Proteomes" id="UP001501442"/>
    </source>
</evidence>
<evidence type="ECO:0000256" key="2">
    <source>
        <dbReference type="ARBA" id="ARBA00022723"/>
    </source>
</evidence>
<evidence type="ECO:0000256" key="3">
    <source>
        <dbReference type="ARBA" id="ARBA00023002"/>
    </source>
</evidence>
<dbReference type="RefSeq" id="WP_345428469.1">
    <property type="nucleotide sequence ID" value="NZ_BAABHK010000001.1"/>
</dbReference>
<organism evidence="6 7">
    <name type="scientific">Actinoallomurus vinaceus</name>
    <dbReference type="NCBI Taxonomy" id="1080074"/>
    <lineage>
        <taxon>Bacteria</taxon>
        <taxon>Bacillati</taxon>
        <taxon>Actinomycetota</taxon>
        <taxon>Actinomycetes</taxon>
        <taxon>Streptosporangiales</taxon>
        <taxon>Thermomonosporaceae</taxon>
        <taxon>Actinoallomurus</taxon>
    </lineage>
</organism>
<accession>A0ABP8TZR1</accession>